<dbReference type="eggNOG" id="COG0790">
    <property type="taxonomic scope" value="Bacteria"/>
</dbReference>
<dbReference type="STRING" id="670307.HYPDE_24603"/>
<dbReference type="InterPro" id="IPR050767">
    <property type="entry name" value="Sel1_AlgK"/>
</dbReference>
<organism evidence="2 3">
    <name type="scientific">Hyphomicrobium denitrificans 1NES1</name>
    <dbReference type="NCBI Taxonomy" id="670307"/>
    <lineage>
        <taxon>Bacteria</taxon>
        <taxon>Pseudomonadati</taxon>
        <taxon>Pseudomonadota</taxon>
        <taxon>Alphaproteobacteria</taxon>
        <taxon>Hyphomicrobiales</taxon>
        <taxon>Hyphomicrobiaceae</taxon>
        <taxon>Hyphomicrobium</taxon>
    </lineage>
</organism>
<proteinExistence type="predicted"/>
<reference evidence="2 3" key="1">
    <citation type="journal article" date="2013" name="Genome Announc.">
        <title>Genome sequences for three denitrifying bacterial strains isolated from a uranium- and nitrate-contaminated subsurface environment.</title>
        <authorList>
            <person name="Venkatramanan R."/>
            <person name="Prakash O."/>
            <person name="Woyke T."/>
            <person name="Chain P."/>
            <person name="Goodwin L.A."/>
            <person name="Watson D."/>
            <person name="Brooks S."/>
            <person name="Kostka J.E."/>
            <person name="Green S.J."/>
        </authorList>
    </citation>
    <scope>NUCLEOTIDE SEQUENCE [LARGE SCALE GENOMIC DNA]</scope>
    <source>
        <strain evidence="2 3">1NES1</strain>
    </source>
</reference>
<feature type="compositionally biased region" description="Basic and acidic residues" evidence="1">
    <location>
        <begin position="7"/>
        <end position="20"/>
    </location>
</feature>
<evidence type="ECO:0000256" key="1">
    <source>
        <dbReference type="SAM" id="MobiDB-lite"/>
    </source>
</evidence>
<feature type="compositionally biased region" description="Polar residues" evidence="1">
    <location>
        <begin position="585"/>
        <end position="596"/>
    </location>
</feature>
<feature type="compositionally biased region" description="Polar residues" evidence="1">
    <location>
        <begin position="563"/>
        <end position="574"/>
    </location>
</feature>
<dbReference type="InterPro" id="IPR011990">
    <property type="entry name" value="TPR-like_helical_dom_sf"/>
</dbReference>
<feature type="region of interest" description="Disordered" evidence="1">
    <location>
        <begin position="418"/>
        <end position="441"/>
    </location>
</feature>
<protein>
    <submittedName>
        <fullName evidence="2">Sel1 domain-containing protein repeat-containing protein</fullName>
    </submittedName>
</protein>
<feature type="region of interest" description="Disordered" evidence="1">
    <location>
        <begin position="1"/>
        <end position="51"/>
    </location>
</feature>
<keyword evidence="3" id="KW-1185">Reference proteome</keyword>
<dbReference type="Pfam" id="PF08238">
    <property type="entry name" value="Sel1"/>
    <property type="match status" value="4"/>
</dbReference>
<feature type="region of interest" description="Disordered" evidence="1">
    <location>
        <begin position="536"/>
        <end position="596"/>
    </location>
</feature>
<feature type="compositionally biased region" description="Low complexity" evidence="1">
    <location>
        <begin position="539"/>
        <end position="552"/>
    </location>
</feature>
<dbReference type="PANTHER" id="PTHR11102">
    <property type="entry name" value="SEL-1-LIKE PROTEIN"/>
    <property type="match status" value="1"/>
</dbReference>
<dbReference type="InterPro" id="IPR006597">
    <property type="entry name" value="Sel1-like"/>
</dbReference>
<dbReference type="eggNOG" id="COG3170">
    <property type="taxonomic scope" value="Bacteria"/>
</dbReference>
<dbReference type="EMBL" id="CP005587">
    <property type="protein sequence ID" value="AGK56606.1"/>
    <property type="molecule type" value="Genomic_DNA"/>
</dbReference>
<dbReference type="SMART" id="SM00671">
    <property type="entry name" value="SEL1"/>
    <property type="match status" value="4"/>
</dbReference>
<dbReference type="HOGENOM" id="CLU_321010_0_0_5"/>
<dbReference type="PANTHER" id="PTHR11102:SF160">
    <property type="entry name" value="ERAD-ASSOCIATED E3 UBIQUITIN-PROTEIN LIGASE COMPONENT HRD3"/>
    <property type="match status" value="1"/>
</dbReference>
<feature type="compositionally biased region" description="Basic and acidic residues" evidence="1">
    <location>
        <begin position="428"/>
        <end position="441"/>
    </location>
</feature>
<evidence type="ECO:0000313" key="2">
    <source>
        <dbReference type="EMBL" id="AGK56606.1"/>
    </source>
</evidence>
<dbReference type="AlphaFoldDB" id="N0B7V5"/>
<dbReference type="Gene3D" id="1.25.40.10">
    <property type="entry name" value="Tetratricopeptide repeat domain"/>
    <property type="match status" value="1"/>
</dbReference>
<dbReference type="KEGG" id="hdt:HYPDE_24603"/>
<gene>
    <name evidence="2" type="ORF">HYPDE_24603</name>
</gene>
<sequence length="903" mass="97249">MSLAAEDPGRAGPDRQRPCRFEGNMPNPELTEDEFSGGGGHGASDYEEEHGELKALVDAIAAQLSDATRRHSETLSEMQDRIATMGREAEELRDHIPEQYAPTFEHIEAGVAELAKRLAKANDSDAAYREANPWDRESAEALTHIYESDSRRNAQASRAALAAPAAAPHANLDQAWFEARFAEIARGIEQSIAEIRPDRGFHEIGERLDQFEQRFASTIGDVATRADLDAVRLIEEHVGEVVNHLVQTHDQLTRLSAIEDQLSAITQTLSGEQGRTHSELRSATDVLPASRIDVEAIAQAAAERAAMHFAERAPASHDPARELRPLIERMMEENRNGGENTAALLDTLQQAMIRLLDRMDGLEFAQRKDAPMRAASFDDLSEGRRLMPEEPFQMPSRDSDPLDLDDAAVSLFPSEVISPEPAQSANPYERESPIEMESRKNERLRQDFIAEARRAKMRLSSAADDEIVITSPPHSGFFTMSSPDAVRGSHGSRPIRPTTSRSKASGPSGPSPRLIVLAVATILALGGLWYTVGSDTQKPAVSSSSSLPPAAVGQDGKSGSGTNGLPDQKNNGRGQSPDAGAHGDQQGQLTPGATGGANTNVSMLGVAVDLNSPATAAGIQQAQRHQAMAAISGKLGDAAAQSNNSALVPASMVPTEAETEGVSAPDNNAPVPSEASRGAHFDLPAATVGPLSLRLAAANGDASAEFEVGARLAEGKGTPQNFKEAAKWYQRAADHGLVQAQYRLGTFYERGLGMKADRALAETWYKRAADKGNVKAMHNLAVLSANQTDQSPDYTTAAQWFEQAAQRGLADSQFNLAILYENGLGVKKDLQQAYMWISLAARDKDADAVRRQGILRGKLTAEDLAEAERMISEWRPIPVDRGVNDARLAGEEWKKNPNASVAG</sequence>
<feature type="region of interest" description="Disordered" evidence="1">
    <location>
        <begin position="473"/>
        <end position="511"/>
    </location>
</feature>
<evidence type="ECO:0000313" key="3">
    <source>
        <dbReference type="Proteomes" id="UP000005952"/>
    </source>
</evidence>
<accession>N0B7V5</accession>
<dbReference type="Proteomes" id="UP000005952">
    <property type="component" value="Chromosome"/>
</dbReference>
<dbReference type="SUPFAM" id="SSF81901">
    <property type="entry name" value="HCP-like"/>
    <property type="match status" value="1"/>
</dbReference>
<name>N0B7V5_9HYPH</name>